<feature type="transmembrane region" description="Helical" evidence="1">
    <location>
        <begin position="106"/>
        <end position="126"/>
    </location>
</feature>
<evidence type="ECO:0000313" key="2">
    <source>
        <dbReference type="EMBL" id="WZB87739.1"/>
    </source>
</evidence>
<dbReference type="Proteomes" id="UP001483337">
    <property type="component" value="Chromosome"/>
</dbReference>
<feature type="transmembrane region" description="Helical" evidence="1">
    <location>
        <begin position="45"/>
        <end position="66"/>
    </location>
</feature>
<keyword evidence="3" id="KW-1185">Reference proteome</keyword>
<dbReference type="Pfam" id="PF07843">
    <property type="entry name" value="DUF1634"/>
    <property type="match status" value="1"/>
</dbReference>
<feature type="transmembrane region" description="Helical" evidence="1">
    <location>
        <begin position="132"/>
        <end position="150"/>
    </location>
</feature>
<keyword evidence="1" id="KW-0812">Transmembrane</keyword>
<keyword evidence="1" id="KW-1133">Transmembrane helix</keyword>
<sequence>MYKNNSREPQPNHLEILKNNSEIDSNHKFVKTQTEQQLAFILSNFLQYGVLIANVVVLWGGILYLIEHGSETAQYQIFQGTSAELRSPISIINTVLSGSSTGIIQLGLLILVAIPVLRVIISFLTFLWTREFVYVIITALVLCSLGYGLIGAY</sequence>
<evidence type="ECO:0000256" key="1">
    <source>
        <dbReference type="SAM" id="Phobius"/>
    </source>
</evidence>
<dbReference type="RefSeq" id="WP_353930651.1">
    <property type="nucleotide sequence ID" value="NZ_CP150886.1"/>
</dbReference>
<reference evidence="2 3" key="1">
    <citation type="submission" date="2024-04" db="EMBL/GenBank/DDBJ databases">
        <title>Okeanomitos corallinicola gen. &amp; sp. nov. (Nostocales, Cyanobacteria), a new toxic marine heterocyst-forming cyanobacterium from a coral reef.</title>
        <authorList>
            <person name="Li H."/>
            <person name="Li R."/>
            <person name="Kang J."/>
            <person name="Hii K.S."/>
            <person name="Mohamed H.F."/>
            <person name="Xu X."/>
            <person name="Luo Z."/>
        </authorList>
    </citation>
    <scope>NUCLEOTIDE SEQUENCE [LARGE SCALE GENOMIC DNA]</scope>
    <source>
        <strain evidence="2 3">TIOX110</strain>
    </source>
</reference>
<dbReference type="InterPro" id="IPR012861">
    <property type="entry name" value="DUF1634"/>
</dbReference>
<dbReference type="EMBL" id="CP150886">
    <property type="protein sequence ID" value="WZB87739.1"/>
    <property type="molecule type" value="Genomic_DNA"/>
</dbReference>
<evidence type="ECO:0000313" key="3">
    <source>
        <dbReference type="Proteomes" id="UP001483337"/>
    </source>
</evidence>
<accession>A0ABZ2UQT7</accession>
<proteinExistence type="predicted"/>
<protein>
    <submittedName>
        <fullName evidence="2">DUF1634 domain-containing protein</fullName>
    </submittedName>
</protein>
<name>A0ABZ2UQT7_9CYAN</name>
<organism evidence="2 3">
    <name type="scientific">Okeanomitos corallinicola TIOX110</name>
    <dbReference type="NCBI Taxonomy" id="3133117"/>
    <lineage>
        <taxon>Bacteria</taxon>
        <taxon>Bacillati</taxon>
        <taxon>Cyanobacteriota</taxon>
        <taxon>Cyanophyceae</taxon>
        <taxon>Nostocales</taxon>
        <taxon>Aphanizomenonaceae</taxon>
        <taxon>Okeanomitos</taxon>
    </lineage>
</organism>
<gene>
    <name evidence="2" type="ORF">WJM97_20665</name>
</gene>
<keyword evidence="1" id="KW-0472">Membrane</keyword>